<keyword evidence="1" id="KW-1133">Transmembrane helix</keyword>
<evidence type="ECO:0000256" key="1">
    <source>
        <dbReference type="SAM" id="Phobius"/>
    </source>
</evidence>
<feature type="transmembrane region" description="Helical" evidence="1">
    <location>
        <begin position="20"/>
        <end position="37"/>
    </location>
</feature>
<dbReference type="Proteomes" id="UP000441333">
    <property type="component" value="Unassembled WGS sequence"/>
</dbReference>
<keyword evidence="3" id="KW-1185">Reference proteome</keyword>
<dbReference type="AlphaFoldDB" id="A0A6N6MNC0"/>
<name>A0A6N6MNC0_9FLAO</name>
<comment type="caution">
    <text evidence="2">The sequence shown here is derived from an EMBL/GenBank/DDBJ whole genome shotgun (WGS) entry which is preliminary data.</text>
</comment>
<proteinExistence type="predicted"/>
<keyword evidence="1" id="KW-0472">Membrane</keyword>
<sequence>MKNNKSSNFRQLANKSLQRGSIVALLIAISPYLFYLHQNVPKEQIWHTFLFTYDSKYFGDASTAMWILTSKILPLYLLLIWFFTCRQWWYHTLIIPITMYAYQTISMLNDDLTYIDHSKQLLFLIPIMAIIIPSIYLVRARIFNKINEANKSLQDLEDELRVTPKSFWGKIRSYF</sequence>
<accession>A0A6N6MNC0</accession>
<protein>
    <submittedName>
        <fullName evidence="2">Uncharacterized protein</fullName>
    </submittedName>
</protein>
<feature type="transmembrane region" description="Helical" evidence="1">
    <location>
        <begin position="57"/>
        <end position="81"/>
    </location>
</feature>
<gene>
    <name evidence="2" type="ORF">F6U93_00755</name>
</gene>
<dbReference type="EMBL" id="WAAT01000004">
    <property type="protein sequence ID" value="KAB1071431.1"/>
    <property type="molecule type" value="Genomic_DNA"/>
</dbReference>
<feature type="transmembrane region" description="Helical" evidence="1">
    <location>
        <begin position="88"/>
        <end position="108"/>
    </location>
</feature>
<evidence type="ECO:0000313" key="3">
    <source>
        <dbReference type="Proteomes" id="UP000441333"/>
    </source>
</evidence>
<feature type="transmembrane region" description="Helical" evidence="1">
    <location>
        <begin position="120"/>
        <end position="138"/>
    </location>
</feature>
<reference evidence="2 3" key="1">
    <citation type="submission" date="2019-09" db="EMBL/GenBank/DDBJ databases">
        <authorList>
            <person name="Cao W.R."/>
        </authorList>
    </citation>
    <scope>NUCLEOTIDE SEQUENCE [LARGE SCALE GENOMIC DNA]</scope>
    <source>
        <strain evidence="2 3">B1N29</strain>
    </source>
</reference>
<evidence type="ECO:0000313" key="2">
    <source>
        <dbReference type="EMBL" id="KAB1071431.1"/>
    </source>
</evidence>
<keyword evidence="1" id="KW-0812">Transmembrane</keyword>
<organism evidence="2 3">
    <name type="scientific">Pseudotamlana haliotis</name>
    <dbReference type="NCBI Taxonomy" id="2614804"/>
    <lineage>
        <taxon>Bacteria</taxon>
        <taxon>Pseudomonadati</taxon>
        <taxon>Bacteroidota</taxon>
        <taxon>Flavobacteriia</taxon>
        <taxon>Flavobacteriales</taxon>
        <taxon>Flavobacteriaceae</taxon>
        <taxon>Pseudotamlana</taxon>
    </lineage>
</organism>